<reference evidence="1 2" key="2">
    <citation type="journal article" date="2022" name="Mol. Ecol. Resour.">
        <title>The genomes of chicory, endive, great burdock and yacon provide insights into Asteraceae paleo-polyploidization history and plant inulin production.</title>
        <authorList>
            <person name="Fan W."/>
            <person name="Wang S."/>
            <person name="Wang H."/>
            <person name="Wang A."/>
            <person name="Jiang F."/>
            <person name="Liu H."/>
            <person name="Zhao H."/>
            <person name="Xu D."/>
            <person name="Zhang Y."/>
        </authorList>
    </citation>
    <scope>NUCLEOTIDE SEQUENCE [LARGE SCALE GENOMIC DNA]</scope>
    <source>
        <strain evidence="2">cv. Yunnan</strain>
        <tissue evidence="1">Leaves</tissue>
    </source>
</reference>
<evidence type="ECO:0000313" key="2">
    <source>
        <dbReference type="Proteomes" id="UP001056120"/>
    </source>
</evidence>
<name>A0ACB9HI98_9ASTR</name>
<dbReference type="EMBL" id="CM042029">
    <property type="protein sequence ID" value="KAI3795031.1"/>
    <property type="molecule type" value="Genomic_DNA"/>
</dbReference>
<accession>A0ACB9HI98</accession>
<proteinExistence type="predicted"/>
<gene>
    <name evidence="1" type="ORF">L1987_37675</name>
</gene>
<protein>
    <submittedName>
        <fullName evidence="1">Uncharacterized protein</fullName>
    </submittedName>
</protein>
<reference evidence="2" key="1">
    <citation type="journal article" date="2022" name="Mol. Ecol. Resour.">
        <title>The genomes of chicory, endive, great burdock and yacon provide insights into Asteraceae palaeo-polyploidization history and plant inulin production.</title>
        <authorList>
            <person name="Fan W."/>
            <person name="Wang S."/>
            <person name="Wang H."/>
            <person name="Wang A."/>
            <person name="Jiang F."/>
            <person name="Liu H."/>
            <person name="Zhao H."/>
            <person name="Xu D."/>
            <person name="Zhang Y."/>
        </authorList>
    </citation>
    <scope>NUCLEOTIDE SEQUENCE [LARGE SCALE GENOMIC DNA]</scope>
    <source>
        <strain evidence="2">cv. Yunnan</strain>
    </source>
</reference>
<sequence>MALGTLQTIEKPGCPTHCENIRVPYPFGVGTDFSHDLSFNLSCVTSEYKPGKGDIQIHNISDSEISIPTIVSQRYYNQSGFANVIRPSTNLQRYRAFTFSVKNNFTLLGCDEGWTQFLGLCISMKRVLYWVGLPDCHSWIVLGRRILSLLKATLQTTAKPGCPIPYPFGVGTYCSLDLSFNLTRDTSDYEPGKGDIPIHNILDSEISIPAIVSQRY</sequence>
<comment type="caution">
    <text evidence="1">The sequence shown here is derived from an EMBL/GenBank/DDBJ whole genome shotgun (WGS) entry which is preliminary data.</text>
</comment>
<evidence type="ECO:0000313" key="1">
    <source>
        <dbReference type="EMBL" id="KAI3795031.1"/>
    </source>
</evidence>
<organism evidence="1 2">
    <name type="scientific">Smallanthus sonchifolius</name>
    <dbReference type="NCBI Taxonomy" id="185202"/>
    <lineage>
        <taxon>Eukaryota</taxon>
        <taxon>Viridiplantae</taxon>
        <taxon>Streptophyta</taxon>
        <taxon>Embryophyta</taxon>
        <taxon>Tracheophyta</taxon>
        <taxon>Spermatophyta</taxon>
        <taxon>Magnoliopsida</taxon>
        <taxon>eudicotyledons</taxon>
        <taxon>Gunneridae</taxon>
        <taxon>Pentapetalae</taxon>
        <taxon>asterids</taxon>
        <taxon>campanulids</taxon>
        <taxon>Asterales</taxon>
        <taxon>Asteraceae</taxon>
        <taxon>Asteroideae</taxon>
        <taxon>Heliantheae alliance</taxon>
        <taxon>Millerieae</taxon>
        <taxon>Smallanthus</taxon>
    </lineage>
</organism>
<keyword evidence="2" id="KW-1185">Reference proteome</keyword>
<dbReference type="Proteomes" id="UP001056120">
    <property type="component" value="Linkage Group LG12"/>
</dbReference>